<feature type="region of interest" description="Disordered" evidence="5">
    <location>
        <begin position="490"/>
        <end position="533"/>
    </location>
</feature>
<evidence type="ECO:0000256" key="3">
    <source>
        <dbReference type="ARBA" id="ARBA00023163"/>
    </source>
</evidence>
<feature type="region of interest" description="Disordered" evidence="5">
    <location>
        <begin position="285"/>
        <end position="311"/>
    </location>
</feature>
<dbReference type="eggNOG" id="ENOG502SDD1">
    <property type="taxonomic scope" value="Eukaryota"/>
</dbReference>
<evidence type="ECO:0000313" key="7">
    <source>
        <dbReference type="EMBL" id="EIM80134.1"/>
    </source>
</evidence>
<dbReference type="InterPro" id="IPR009072">
    <property type="entry name" value="Histone-fold"/>
</dbReference>
<dbReference type="GO" id="GO:0046982">
    <property type="term" value="F:protein heterodimerization activity"/>
    <property type="evidence" value="ECO:0007669"/>
    <property type="project" value="InterPro"/>
</dbReference>
<keyword evidence="4" id="KW-0539">Nucleus</keyword>
<keyword evidence="8" id="KW-1185">Reference proteome</keyword>
<feature type="compositionally biased region" description="Acidic residues" evidence="5">
    <location>
        <begin position="134"/>
        <end position="154"/>
    </location>
</feature>
<evidence type="ECO:0000256" key="5">
    <source>
        <dbReference type="SAM" id="MobiDB-lite"/>
    </source>
</evidence>
<feature type="compositionally biased region" description="Pro residues" evidence="5">
    <location>
        <begin position="181"/>
        <end position="194"/>
    </location>
</feature>
<dbReference type="RefSeq" id="XP_007310747.1">
    <property type="nucleotide sequence ID" value="XM_007310685.1"/>
</dbReference>
<feature type="region of interest" description="Disordered" evidence="5">
    <location>
        <begin position="381"/>
        <end position="419"/>
    </location>
</feature>
<feature type="domain" description="Bromodomain associated" evidence="6">
    <location>
        <begin position="2"/>
        <end position="78"/>
    </location>
</feature>
<feature type="region of interest" description="Disordered" evidence="5">
    <location>
        <begin position="546"/>
        <end position="582"/>
    </location>
</feature>
<dbReference type="SMART" id="SM00576">
    <property type="entry name" value="BTP"/>
    <property type="match status" value="1"/>
</dbReference>
<evidence type="ECO:0000256" key="1">
    <source>
        <dbReference type="ARBA" id="ARBA00004123"/>
    </source>
</evidence>
<keyword evidence="3" id="KW-0804">Transcription</keyword>
<gene>
    <name evidence="7" type="ORF">STEHIDRAFT_87696</name>
</gene>
<dbReference type="Proteomes" id="UP000053927">
    <property type="component" value="Unassembled WGS sequence"/>
</dbReference>
<feature type="compositionally biased region" description="Polar residues" evidence="5">
    <location>
        <begin position="490"/>
        <end position="499"/>
    </location>
</feature>
<dbReference type="OrthoDB" id="436852at2759"/>
<name>R7RXS2_STEHR</name>
<dbReference type="SUPFAM" id="SSF47113">
    <property type="entry name" value="Histone-fold"/>
    <property type="match status" value="1"/>
</dbReference>
<organism evidence="7 8">
    <name type="scientific">Stereum hirsutum (strain FP-91666)</name>
    <name type="common">White-rot fungus</name>
    <dbReference type="NCBI Taxonomy" id="721885"/>
    <lineage>
        <taxon>Eukaryota</taxon>
        <taxon>Fungi</taxon>
        <taxon>Dikarya</taxon>
        <taxon>Basidiomycota</taxon>
        <taxon>Agaricomycotina</taxon>
        <taxon>Agaricomycetes</taxon>
        <taxon>Russulales</taxon>
        <taxon>Stereaceae</taxon>
        <taxon>Stereum</taxon>
    </lineage>
</organism>
<evidence type="ECO:0000259" key="6">
    <source>
        <dbReference type="SMART" id="SM00576"/>
    </source>
</evidence>
<dbReference type="GeneID" id="18807523"/>
<dbReference type="Gene3D" id="1.10.20.10">
    <property type="entry name" value="Histone, subunit A"/>
    <property type="match status" value="1"/>
</dbReference>
<feature type="compositionally biased region" description="Low complexity" evidence="5">
    <location>
        <begin position="287"/>
        <end position="307"/>
    </location>
</feature>
<reference evidence="8" key="1">
    <citation type="journal article" date="2012" name="Science">
        <title>The Paleozoic origin of enzymatic lignin decomposition reconstructed from 31 fungal genomes.</title>
        <authorList>
            <person name="Floudas D."/>
            <person name="Binder M."/>
            <person name="Riley R."/>
            <person name="Barry K."/>
            <person name="Blanchette R.A."/>
            <person name="Henrissat B."/>
            <person name="Martinez A.T."/>
            <person name="Otillar R."/>
            <person name="Spatafora J.W."/>
            <person name="Yadav J.S."/>
            <person name="Aerts A."/>
            <person name="Benoit I."/>
            <person name="Boyd A."/>
            <person name="Carlson A."/>
            <person name="Copeland A."/>
            <person name="Coutinho P.M."/>
            <person name="de Vries R.P."/>
            <person name="Ferreira P."/>
            <person name="Findley K."/>
            <person name="Foster B."/>
            <person name="Gaskell J."/>
            <person name="Glotzer D."/>
            <person name="Gorecki P."/>
            <person name="Heitman J."/>
            <person name="Hesse C."/>
            <person name="Hori C."/>
            <person name="Igarashi K."/>
            <person name="Jurgens J.A."/>
            <person name="Kallen N."/>
            <person name="Kersten P."/>
            <person name="Kohler A."/>
            <person name="Kuees U."/>
            <person name="Kumar T.K.A."/>
            <person name="Kuo A."/>
            <person name="LaButti K."/>
            <person name="Larrondo L.F."/>
            <person name="Lindquist E."/>
            <person name="Ling A."/>
            <person name="Lombard V."/>
            <person name="Lucas S."/>
            <person name="Lundell T."/>
            <person name="Martin R."/>
            <person name="McLaughlin D.J."/>
            <person name="Morgenstern I."/>
            <person name="Morin E."/>
            <person name="Murat C."/>
            <person name="Nagy L.G."/>
            <person name="Nolan M."/>
            <person name="Ohm R.A."/>
            <person name="Patyshakuliyeva A."/>
            <person name="Rokas A."/>
            <person name="Ruiz-Duenas F.J."/>
            <person name="Sabat G."/>
            <person name="Salamov A."/>
            <person name="Samejima M."/>
            <person name="Schmutz J."/>
            <person name="Slot J.C."/>
            <person name="St John F."/>
            <person name="Stenlid J."/>
            <person name="Sun H."/>
            <person name="Sun S."/>
            <person name="Syed K."/>
            <person name="Tsang A."/>
            <person name="Wiebenga A."/>
            <person name="Young D."/>
            <person name="Pisabarro A."/>
            <person name="Eastwood D.C."/>
            <person name="Martin F."/>
            <person name="Cullen D."/>
            <person name="Grigoriev I.V."/>
            <person name="Hibbett D.S."/>
        </authorList>
    </citation>
    <scope>NUCLEOTIDE SEQUENCE [LARGE SCALE GENOMIC DNA]</scope>
    <source>
        <strain evidence="8">FP-91666</strain>
    </source>
</reference>
<sequence length="582" mass="63717">METNTFKLLESTTIKTLHAHSFTRSSTQASLVLTDLLSRYLSLLTSTCAQYAQHAGRTNLTARDALFALDEMGVNVDELGDYASVEGMELGRYAQQRTARRVEELNELKAVLREGLPLSREVIPLEYAPLPDILPDDNDDEDDEDDNEPEEEDEPSRQEGTTEMELLDDFPPLRRVSQLPVTPPPQPTTPPLPLSPISNPSSPARKRPRTENWQPPDHIPSFLPPFPSASRVSPEPEPLPLASLASRNPAADRPASPPRHSSTAPADYATAVPYTDSSLSGIPEWHLPASLLPSSTSSSQLSSSHPRLPTPQVPPSLIAAYHHILTHPPPANPNAANPSRHRVAMALLDQTQKKSRWEPADTLYANLTPNLPTVAPFGPSYAVPVNATPQNEKKDEDGKDKEKRLPGVHPRSVVPFERGSPLISSQTSRIPELAREVLPNLVHTRVTRLSHPPILYRSNEKLTYGPGVPAHWNKTAVPILPAGVTAGPTPITNLPNGLTNGKGKEKAKDSDKDKDKAANGDGPEKESVLPDARFYATWDYEPRNYRDQLIPTSKRAKQPGVQSNMFGVGMKRSTSESYGKAG</sequence>
<feature type="region of interest" description="Disordered" evidence="5">
    <location>
        <begin position="127"/>
        <end position="269"/>
    </location>
</feature>
<evidence type="ECO:0000256" key="2">
    <source>
        <dbReference type="ARBA" id="ARBA00023015"/>
    </source>
</evidence>
<dbReference type="GO" id="GO:0005634">
    <property type="term" value="C:nucleus"/>
    <property type="evidence" value="ECO:0007669"/>
    <property type="project" value="UniProtKB-SubCell"/>
</dbReference>
<dbReference type="InterPro" id="IPR006565">
    <property type="entry name" value="BTP"/>
</dbReference>
<accession>R7RXS2</accession>
<feature type="compositionally biased region" description="Basic and acidic residues" evidence="5">
    <location>
        <begin position="391"/>
        <end position="405"/>
    </location>
</feature>
<proteinExistence type="predicted"/>
<comment type="subcellular location">
    <subcellularLocation>
        <location evidence="1">Nucleus</location>
    </subcellularLocation>
</comment>
<dbReference type="OMA" id="MARYAVH"/>
<keyword evidence="2" id="KW-0805">Transcription regulation</keyword>
<dbReference type="EMBL" id="JH687399">
    <property type="protein sequence ID" value="EIM80134.1"/>
    <property type="molecule type" value="Genomic_DNA"/>
</dbReference>
<dbReference type="KEGG" id="shs:STEHIDRAFT_87696"/>
<evidence type="ECO:0000256" key="4">
    <source>
        <dbReference type="ARBA" id="ARBA00023242"/>
    </source>
</evidence>
<dbReference type="AlphaFoldDB" id="R7RXS2"/>
<dbReference type="CDD" id="cd00076">
    <property type="entry name" value="HFD_SF"/>
    <property type="match status" value="1"/>
</dbReference>
<evidence type="ECO:0000313" key="8">
    <source>
        <dbReference type="Proteomes" id="UP000053927"/>
    </source>
</evidence>
<protein>
    <recommendedName>
        <fullName evidence="6">Bromodomain associated domain-containing protein</fullName>
    </recommendedName>
</protein>
<dbReference type="Pfam" id="PF07524">
    <property type="entry name" value="Bromo_TP"/>
    <property type="match status" value="1"/>
</dbReference>
<feature type="compositionally biased region" description="Basic and acidic residues" evidence="5">
    <location>
        <begin position="502"/>
        <end position="528"/>
    </location>
</feature>